<accession>A0A6N3CW71</accession>
<proteinExistence type="predicted"/>
<protein>
    <submittedName>
        <fullName evidence="2">Uncharacterized protein</fullName>
    </submittedName>
</protein>
<name>A0A6N3CW71_MEDGN</name>
<dbReference type="AlphaFoldDB" id="A0A6N3CW71"/>
<dbReference type="EMBL" id="CACRUK010000023">
    <property type="protein sequence ID" value="VYU20920.1"/>
    <property type="molecule type" value="Genomic_DNA"/>
</dbReference>
<dbReference type="RefSeq" id="WP_421929965.1">
    <property type="nucleotide sequence ID" value="NZ_CACRUK010000023.1"/>
</dbReference>
<evidence type="ECO:0000313" key="2">
    <source>
        <dbReference type="EMBL" id="VYU20920.1"/>
    </source>
</evidence>
<reference evidence="2" key="1">
    <citation type="submission" date="2019-11" db="EMBL/GenBank/DDBJ databases">
        <authorList>
            <person name="Feng L."/>
        </authorList>
    </citation>
    <scope>NUCLEOTIDE SEQUENCE</scope>
    <source>
        <strain evidence="2">RgnavusLFYP19</strain>
    </source>
</reference>
<evidence type="ECO:0000256" key="1">
    <source>
        <dbReference type="SAM" id="MobiDB-lite"/>
    </source>
</evidence>
<feature type="compositionally biased region" description="Basic and acidic residues" evidence="1">
    <location>
        <begin position="7"/>
        <end position="21"/>
    </location>
</feature>
<feature type="region of interest" description="Disordered" evidence="1">
    <location>
        <begin position="1"/>
        <end position="21"/>
    </location>
</feature>
<sequence length="43" mass="5165">MEMTFENDGKIENEKRAEMQKERMQSYQEKINALKVKTKEGEN</sequence>
<organism evidence="2">
    <name type="scientific">Mediterraneibacter gnavus</name>
    <name type="common">Ruminococcus gnavus</name>
    <dbReference type="NCBI Taxonomy" id="33038"/>
    <lineage>
        <taxon>Bacteria</taxon>
        <taxon>Bacillati</taxon>
        <taxon>Bacillota</taxon>
        <taxon>Clostridia</taxon>
        <taxon>Lachnospirales</taxon>
        <taxon>Lachnospiraceae</taxon>
        <taxon>Mediterraneibacter</taxon>
    </lineage>
</organism>
<gene>
    <name evidence="2" type="ORF">RGLFYP19_00128</name>
</gene>